<dbReference type="PANTHER" id="PTHR30486">
    <property type="entry name" value="TWITCHING MOTILITY PROTEIN PILT"/>
    <property type="match status" value="1"/>
</dbReference>
<dbReference type="EMBL" id="BMFR01000001">
    <property type="protein sequence ID" value="GGG62912.1"/>
    <property type="molecule type" value="Genomic_DNA"/>
</dbReference>
<reference evidence="3" key="2">
    <citation type="submission" date="2020-09" db="EMBL/GenBank/DDBJ databases">
        <authorList>
            <person name="Sun Q."/>
            <person name="Zhou Y."/>
        </authorList>
    </citation>
    <scope>NUCLEOTIDE SEQUENCE</scope>
    <source>
        <strain evidence="3">CGMCC 1.12754</strain>
    </source>
</reference>
<gene>
    <name evidence="3" type="ORF">GCM10011398_02870</name>
</gene>
<dbReference type="Gene3D" id="3.30.450.380">
    <property type="match status" value="1"/>
</dbReference>
<evidence type="ECO:0000259" key="2">
    <source>
        <dbReference type="Pfam" id="PF00437"/>
    </source>
</evidence>
<keyword evidence="4" id="KW-1185">Reference proteome</keyword>
<dbReference type="AlphaFoldDB" id="A0A917GZT4"/>
<dbReference type="InterPro" id="IPR050921">
    <property type="entry name" value="T4SS_GSP_E_ATPase"/>
</dbReference>
<organism evidence="3 4">
    <name type="scientific">Virgibacillus oceani</name>
    <dbReference type="NCBI Taxonomy" id="1479511"/>
    <lineage>
        <taxon>Bacteria</taxon>
        <taxon>Bacillati</taxon>
        <taxon>Bacillota</taxon>
        <taxon>Bacilli</taxon>
        <taxon>Bacillales</taxon>
        <taxon>Bacillaceae</taxon>
        <taxon>Virgibacillus</taxon>
    </lineage>
</organism>
<evidence type="ECO:0000256" key="1">
    <source>
        <dbReference type="ARBA" id="ARBA00006611"/>
    </source>
</evidence>
<dbReference type="Pfam" id="PF00437">
    <property type="entry name" value="T2SSE"/>
    <property type="match status" value="1"/>
</dbReference>
<reference evidence="3" key="1">
    <citation type="journal article" date="2014" name="Int. J. Syst. Evol. Microbiol.">
        <title>Complete genome sequence of Corynebacterium casei LMG S-19264T (=DSM 44701T), isolated from a smear-ripened cheese.</title>
        <authorList>
            <consortium name="US DOE Joint Genome Institute (JGI-PGF)"/>
            <person name="Walter F."/>
            <person name="Albersmeier A."/>
            <person name="Kalinowski J."/>
            <person name="Ruckert C."/>
        </authorList>
    </citation>
    <scope>NUCLEOTIDE SEQUENCE</scope>
    <source>
        <strain evidence="3">CGMCC 1.12754</strain>
    </source>
</reference>
<dbReference type="Proteomes" id="UP000622860">
    <property type="component" value="Unassembled WGS sequence"/>
</dbReference>
<comment type="similarity">
    <text evidence="1">Belongs to the GSP E family.</text>
</comment>
<accession>A0A917GZT4</accession>
<protein>
    <submittedName>
        <fullName evidence="3">Type II/IV secretion system protein</fullName>
    </submittedName>
</protein>
<dbReference type="InterPro" id="IPR027417">
    <property type="entry name" value="P-loop_NTPase"/>
</dbReference>
<dbReference type="SUPFAM" id="SSF52540">
    <property type="entry name" value="P-loop containing nucleoside triphosphate hydrolases"/>
    <property type="match status" value="1"/>
</dbReference>
<evidence type="ECO:0000313" key="4">
    <source>
        <dbReference type="Proteomes" id="UP000622860"/>
    </source>
</evidence>
<dbReference type="CDD" id="cd01130">
    <property type="entry name" value="VirB11-like_ATPase"/>
    <property type="match status" value="1"/>
</dbReference>
<feature type="domain" description="Bacterial type II secretion system protein E" evidence="2">
    <location>
        <begin position="83"/>
        <end position="366"/>
    </location>
</feature>
<dbReference type="Gene3D" id="3.40.50.300">
    <property type="entry name" value="P-loop containing nucleotide triphosphate hydrolases"/>
    <property type="match status" value="1"/>
</dbReference>
<sequence length="430" mass="48488">MAIINSQSKETTDKNLPKSEDDITKLLIEKLRETLDFMHSTTNEELLGLVEETVIEYARENKISSTMIKKIVDRMYHAFRGLGVLQPILDDPTITEIMINNYDEIYIERAGQVSNADVKFENQQKLEDTIQAIVSKVNRVVNESSPIVDARLEDGSRVNVVLPPVALKGPAMTIRKFPEKPLMIEDLINFGTLDEETAYFLQQLVEAKYNVFISGGTGSGKTTFLNVLSNFILEDERILTIEDSAELQIRKVPNLVSLETRNANTEGKGEIVIKDLIKASLRMRPNRIIVGEVRGEEALDMLQAMNTGHDGSLSTGHANSVYDMLSRLETMVLSGAEMPIEVIRKQISSAIDIMVHLSRLRDHSRRVMEISEICGMEYGEIITKPLYVFEESGEDYRGKIIGKLQKTDHKLENITKLKLTGKKDILEQFA</sequence>
<dbReference type="GO" id="GO:0016887">
    <property type="term" value="F:ATP hydrolysis activity"/>
    <property type="evidence" value="ECO:0007669"/>
    <property type="project" value="InterPro"/>
</dbReference>
<name>A0A917GZT4_9BACI</name>
<dbReference type="InterPro" id="IPR001482">
    <property type="entry name" value="T2SS/T4SS_dom"/>
</dbReference>
<dbReference type="PANTHER" id="PTHR30486:SF15">
    <property type="entry name" value="TYPE II_IV SECRETION SYSTEM ATPASE"/>
    <property type="match status" value="1"/>
</dbReference>
<proteinExistence type="inferred from homology"/>
<evidence type="ECO:0000313" key="3">
    <source>
        <dbReference type="EMBL" id="GGG62912.1"/>
    </source>
</evidence>
<comment type="caution">
    <text evidence="3">The sequence shown here is derived from an EMBL/GenBank/DDBJ whole genome shotgun (WGS) entry which is preliminary data.</text>
</comment>